<dbReference type="STRING" id="41047.A0A397GC71"/>
<dbReference type="PANTHER" id="PTHR13812:SF23">
    <property type="entry name" value="PRNX PROTEIN"/>
    <property type="match status" value="1"/>
</dbReference>
<accession>A0A397GC71</accession>
<dbReference type="InterPro" id="IPR003462">
    <property type="entry name" value="ODC_Mu_crystall"/>
</dbReference>
<comment type="caution">
    <text evidence="1">The sequence shown here is derived from an EMBL/GenBank/DDBJ whole genome shotgun (WGS) entry which is preliminary data.</text>
</comment>
<evidence type="ECO:0000313" key="1">
    <source>
        <dbReference type="EMBL" id="RHZ47699.1"/>
    </source>
</evidence>
<dbReference type="Gene3D" id="3.40.50.720">
    <property type="entry name" value="NAD(P)-binding Rossmann-like Domain"/>
    <property type="match status" value="1"/>
</dbReference>
<dbReference type="Proteomes" id="UP000215305">
    <property type="component" value="Unassembled WGS sequence"/>
</dbReference>
<name>A0A397GC71_ASPTH</name>
<dbReference type="InterPro" id="IPR036291">
    <property type="entry name" value="NAD(P)-bd_dom_sf"/>
</dbReference>
<protein>
    <recommendedName>
        <fullName evidence="3">Proline utilization protein PrnX</fullName>
    </recommendedName>
</protein>
<dbReference type="FunFam" id="3.30.1780.10:FF:000006">
    <property type="entry name" value="Proline utilization protein PrnX, putative"/>
    <property type="match status" value="1"/>
</dbReference>
<gene>
    <name evidence="1" type="ORF">CDV56_103772</name>
</gene>
<dbReference type="SUPFAM" id="SSF51735">
    <property type="entry name" value="NAD(P)-binding Rossmann-fold domains"/>
    <property type="match status" value="1"/>
</dbReference>
<dbReference type="InterPro" id="IPR023401">
    <property type="entry name" value="ODC_N"/>
</dbReference>
<dbReference type="PANTHER" id="PTHR13812">
    <property type="entry name" value="KETIMINE REDUCTASE MU-CRYSTALLIN"/>
    <property type="match status" value="1"/>
</dbReference>
<dbReference type="Pfam" id="PF02423">
    <property type="entry name" value="OCD_Mu_crystall"/>
    <property type="match status" value="1"/>
</dbReference>
<keyword evidence="2" id="KW-1185">Reference proteome</keyword>
<dbReference type="GO" id="GO:0005737">
    <property type="term" value="C:cytoplasm"/>
    <property type="evidence" value="ECO:0007669"/>
    <property type="project" value="TreeGrafter"/>
</dbReference>
<dbReference type="AlphaFoldDB" id="A0A397GC71"/>
<dbReference type="VEuPathDB" id="FungiDB:CDV56_103772"/>
<dbReference type="OrthoDB" id="41492at2759"/>
<dbReference type="EMBL" id="NKHU02000215">
    <property type="protein sequence ID" value="RHZ47699.1"/>
    <property type="molecule type" value="Genomic_DNA"/>
</dbReference>
<sequence>MHLLSEPDVSRILRNLTPEQCHTLLDALSDSLVTVSSETTKSEPERLVHQPLRTTITTKDRNLSLFMPVSNTTSTGIKIVTASQREGIIGVINIFSPEGRLLGLLSAAEVTAFRTALATMTLFTRCTSIAKAHILIFGSGRQAEWHARLALLLVPGLVRRITFINRGRRRLEELEREVIADLRCSHPDIVFGTLVREDNADYEARLRDEVASCDVIFSCTPSTEPNFPHGYLSSTSMSTSTSTSTPKQRFISLIGSYKPHMREVDAETILSGGGEIYVDSREACLEESGELIQARVRGEQLIEIGELFGRLGKSEPIVVLDGCNVVFKCVGMGIMDLVIGKKLLDLGVEQGLGMNVDGF</sequence>
<dbReference type="GeneID" id="38125746"/>
<evidence type="ECO:0008006" key="3">
    <source>
        <dbReference type="Google" id="ProtNLM"/>
    </source>
</evidence>
<organism evidence="1 2">
    <name type="scientific">Aspergillus thermomutatus</name>
    <name type="common">Neosartorya pseudofischeri</name>
    <dbReference type="NCBI Taxonomy" id="41047"/>
    <lineage>
        <taxon>Eukaryota</taxon>
        <taxon>Fungi</taxon>
        <taxon>Dikarya</taxon>
        <taxon>Ascomycota</taxon>
        <taxon>Pezizomycotina</taxon>
        <taxon>Eurotiomycetes</taxon>
        <taxon>Eurotiomycetidae</taxon>
        <taxon>Eurotiales</taxon>
        <taxon>Aspergillaceae</taxon>
        <taxon>Aspergillus</taxon>
        <taxon>Aspergillus subgen. Fumigati</taxon>
    </lineage>
</organism>
<dbReference type="RefSeq" id="XP_026611685.1">
    <property type="nucleotide sequence ID" value="XM_026757391.1"/>
</dbReference>
<dbReference type="Gene3D" id="3.30.1780.10">
    <property type="entry name" value="ornithine cyclodeaminase, domain 1"/>
    <property type="match status" value="1"/>
</dbReference>
<proteinExistence type="predicted"/>
<reference evidence="1" key="1">
    <citation type="submission" date="2018-08" db="EMBL/GenBank/DDBJ databases">
        <title>Draft genome sequence of azole-resistant Aspergillus thermomutatus (Neosartorya pseudofischeri) strain HMR AF 39, isolated from a human nasal aspirate.</title>
        <authorList>
            <person name="Parent-Michaud M."/>
            <person name="Dufresne P.J."/>
            <person name="Fournier E."/>
            <person name="Martineau C."/>
            <person name="Moreira S."/>
            <person name="Perkins V."/>
            <person name="De Repentigny L."/>
            <person name="Dufresne S.F."/>
        </authorList>
    </citation>
    <scope>NUCLEOTIDE SEQUENCE [LARGE SCALE GENOMIC DNA]</scope>
    <source>
        <strain evidence="1">HMR AF 39</strain>
    </source>
</reference>
<evidence type="ECO:0000313" key="2">
    <source>
        <dbReference type="Proteomes" id="UP000215305"/>
    </source>
</evidence>